<comment type="caution">
    <text evidence="1">The sequence shown here is derived from an EMBL/GenBank/DDBJ whole genome shotgun (WGS) entry which is preliminary data.</text>
</comment>
<keyword evidence="2" id="KW-1185">Reference proteome</keyword>
<dbReference type="Proteomes" id="UP000324897">
    <property type="component" value="Chromosome 1"/>
</dbReference>
<evidence type="ECO:0000313" key="1">
    <source>
        <dbReference type="EMBL" id="TVU29910.1"/>
    </source>
</evidence>
<dbReference type="InterPro" id="IPR008480">
    <property type="entry name" value="DUF761_pln"/>
</dbReference>
<proteinExistence type="predicted"/>
<evidence type="ECO:0000313" key="2">
    <source>
        <dbReference type="Proteomes" id="UP000324897"/>
    </source>
</evidence>
<name>A0A5J9V3I5_9POAL</name>
<protein>
    <submittedName>
        <fullName evidence="1">Uncharacterized protein</fullName>
    </submittedName>
</protein>
<sequence>NINNSKKLSGSHNILQGTSLPFREIDHAMFLSSMKLQRQLSMTKLLDAARDLLVLMARTKLPLLAVGSAVVAKCRELWERLITRGGSRARAADDDYFRWSYEFSCTTTPVNAPAVKGRHRRRLPPCIGGRLAREMMLASVTPRDEAWSPEPGTAGHEIDGLAEEFINRFREQLRMQGVA</sequence>
<dbReference type="Gramene" id="TVU29910">
    <property type="protein sequence ID" value="TVU29910"/>
    <property type="gene ID" value="EJB05_21501"/>
</dbReference>
<accession>A0A5J9V3I5</accession>
<feature type="non-terminal residue" evidence="1">
    <location>
        <position position="1"/>
    </location>
</feature>
<dbReference type="EMBL" id="RWGY01000011">
    <property type="protein sequence ID" value="TVU29910.1"/>
    <property type="molecule type" value="Genomic_DNA"/>
</dbReference>
<organism evidence="1 2">
    <name type="scientific">Eragrostis curvula</name>
    <name type="common">weeping love grass</name>
    <dbReference type="NCBI Taxonomy" id="38414"/>
    <lineage>
        <taxon>Eukaryota</taxon>
        <taxon>Viridiplantae</taxon>
        <taxon>Streptophyta</taxon>
        <taxon>Embryophyta</taxon>
        <taxon>Tracheophyta</taxon>
        <taxon>Spermatophyta</taxon>
        <taxon>Magnoliopsida</taxon>
        <taxon>Liliopsida</taxon>
        <taxon>Poales</taxon>
        <taxon>Poaceae</taxon>
        <taxon>PACMAD clade</taxon>
        <taxon>Chloridoideae</taxon>
        <taxon>Eragrostideae</taxon>
        <taxon>Eragrostidinae</taxon>
        <taxon>Eragrostis</taxon>
    </lineage>
</organism>
<gene>
    <name evidence="1" type="ORF">EJB05_21501</name>
</gene>
<dbReference type="OrthoDB" id="696337at2759"/>
<reference evidence="1 2" key="1">
    <citation type="journal article" date="2019" name="Sci. Rep.">
        <title>A high-quality genome of Eragrostis curvula grass provides insights into Poaceae evolution and supports new strategies to enhance forage quality.</title>
        <authorList>
            <person name="Carballo J."/>
            <person name="Santos B.A.C.M."/>
            <person name="Zappacosta D."/>
            <person name="Garbus I."/>
            <person name="Selva J.P."/>
            <person name="Gallo C.A."/>
            <person name="Diaz A."/>
            <person name="Albertini E."/>
            <person name="Caccamo M."/>
            <person name="Echenique V."/>
        </authorList>
    </citation>
    <scope>NUCLEOTIDE SEQUENCE [LARGE SCALE GENOMIC DNA]</scope>
    <source>
        <strain evidence="2">cv. Victoria</strain>
        <tissue evidence="1">Leaf</tissue>
    </source>
</reference>
<dbReference type="PANTHER" id="PTHR33265:SF23">
    <property type="entry name" value="OS02G0523100 PROTEIN"/>
    <property type="match status" value="1"/>
</dbReference>
<dbReference type="PANTHER" id="PTHR33265">
    <property type="entry name" value="AVR9/CF-9 RAPIDLY ELICITED PROTEIN-RELATED"/>
    <property type="match status" value="1"/>
</dbReference>
<dbReference type="Pfam" id="PF05553">
    <property type="entry name" value="DUF761"/>
    <property type="match status" value="1"/>
</dbReference>
<dbReference type="AlphaFoldDB" id="A0A5J9V3I5"/>